<dbReference type="Proteomes" id="UP000479710">
    <property type="component" value="Unassembled WGS sequence"/>
</dbReference>
<evidence type="ECO:0000256" key="2">
    <source>
        <dbReference type="SAM" id="SignalP"/>
    </source>
</evidence>
<dbReference type="AlphaFoldDB" id="A0A6G1CKA6"/>
<feature type="region of interest" description="Disordered" evidence="1">
    <location>
        <begin position="23"/>
        <end position="51"/>
    </location>
</feature>
<gene>
    <name evidence="3" type="ORF">E2562_033043</name>
</gene>
<accession>A0A6G1CKA6</accession>
<feature type="signal peptide" evidence="2">
    <location>
        <begin position="1"/>
        <end position="19"/>
    </location>
</feature>
<organism evidence="3 4">
    <name type="scientific">Oryza meyeriana var. granulata</name>
    <dbReference type="NCBI Taxonomy" id="110450"/>
    <lineage>
        <taxon>Eukaryota</taxon>
        <taxon>Viridiplantae</taxon>
        <taxon>Streptophyta</taxon>
        <taxon>Embryophyta</taxon>
        <taxon>Tracheophyta</taxon>
        <taxon>Spermatophyta</taxon>
        <taxon>Magnoliopsida</taxon>
        <taxon>Liliopsida</taxon>
        <taxon>Poales</taxon>
        <taxon>Poaceae</taxon>
        <taxon>BOP clade</taxon>
        <taxon>Oryzoideae</taxon>
        <taxon>Oryzeae</taxon>
        <taxon>Oryzinae</taxon>
        <taxon>Oryza</taxon>
        <taxon>Oryza meyeriana</taxon>
    </lineage>
</organism>
<evidence type="ECO:0000313" key="4">
    <source>
        <dbReference type="Proteomes" id="UP000479710"/>
    </source>
</evidence>
<feature type="chain" id="PRO_5026269699" evidence="2">
    <location>
        <begin position="20"/>
        <end position="81"/>
    </location>
</feature>
<evidence type="ECO:0000313" key="3">
    <source>
        <dbReference type="EMBL" id="KAF0900576.1"/>
    </source>
</evidence>
<evidence type="ECO:0000256" key="1">
    <source>
        <dbReference type="SAM" id="MobiDB-lite"/>
    </source>
</evidence>
<name>A0A6G1CKA6_9ORYZ</name>
<protein>
    <submittedName>
        <fullName evidence="3">Uncharacterized protein</fullName>
    </submittedName>
</protein>
<sequence length="81" mass="8708">MVILKTAIAFCLLSVSARARPPRATVFRSPAGAPTGRRPQPHERRAAEAPQAIPSRGCLPSAAVDAEEVDMVMILLREEDS</sequence>
<proteinExistence type="predicted"/>
<keyword evidence="2" id="KW-0732">Signal</keyword>
<reference evidence="3 4" key="1">
    <citation type="submission" date="2019-11" db="EMBL/GenBank/DDBJ databases">
        <title>Whole genome sequence of Oryza granulata.</title>
        <authorList>
            <person name="Li W."/>
        </authorList>
    </citation>
    <scope>NUCLEOTIDE SEQUENCE [LARGE SCALE GENOMIC DNA]</scope>
    <source>
        <strain evidence="4">cv. Menghai</strain>
        <tissue evidence="3">Leaf</tissue>
    </source>
</reference>
<dbReference type="EMBL" id="SPHZ02000009">
    <property type="protein sequence ID" value="KAF0900576.1"/>
    <property type="molecule type" value="Genomic_DNA"/>
</dbReference>
<comment type="caution">
    <text evidence="3">The sequence shown here is derived from an EMBL/GenBank/DDBJ whole genome shotgun (WGS) entry which is preliminary data.</text>
</comment>
<keyword evidence="4" id="KW-1185">Reference proteome</keyword>